<dbReference type="EMBL" id="BAAAQK010000025">
    <property type="protein sequence ID" value="GAA1873284.1"/>
    <property type="molecule type" value="Genomic_DNA"/>
</dbReference>
<reference evidence="2 3" key="1">
    <citation type="journal article" date="2019" name="Int. J. Syst. Evol. Microbiol.">
        <title>The Global Catalogue of Microorganisms (GCM) 10K type strain sequencing project: providing services to taxonomists for standard genome sequencing and annotation.</title>
        <authorList>
            <consortium name="The Broad Institute Genomics Platform"/>
            <consortium name="The Broad Institute Genome Sequencing Center for Infectious Disease"/>
            <person name="Wu L."/>
            <person name="Ma J."/>
        </authorList>
    </citation>
    <scope>NUCLEOTIDE SEQUENCE [LARGE SCALE GENOMIC DNA]</scope>
    <source>
        <strain evidence="2 3">JCM 16009</strain>
    </source>
</reference>
<comment type="caution">
    <text evidence="2">The sequence shown here is derived from an EMBL/GenBank/DDBJ whole genome shotgun (WGS) entry which is preliminary data.</text>
</comment>
<evidence type="ECO:0000313" key="3">
    <source>
        <dbReference type="Proteomes" id="UP001500449"/>
    </source>
</evidence>
<feature type="region of interest" description="Disordered" evidence="1">
    <location>
        <begin position="191"/>
        <end position="221"/>
    </location>
</feature>
<organism evidence="2 3">
    <name type="scientific">Pseudonocardia ailaonensis</name>
    <dbReference type="NCBI Taxonomy" id="367279"/>
    <lineage>
        <taxon>Bacteria</taxon>
        <taxon>Bacillati</taxon>
        <taxon>Actinomycetota</taxon>
        <taxon>Actinomycetes</taxon>
        <taxon>Pseudonocardiales</taxon>
        <taxon>Pseudonocardiaceae</taxon>
        <taxon>Pseudonocardia</taxon>
    </lineage>
</organism>
<proteinExistence type="predicted"/>
<dbReference type="Proteomes" id="UP001500449">
    <property type="component" value="Unassembled WGS sequence"/>
</dbReference>
<gene>
    <name evidence="2" type="ORF">GCM10009836_62840</name>
</gene>
<protein>
    <submittedName>
        <fullName evidence="2">Uncharacterized protein</fullName>
    </submittedName>
</protein>
<dbReference type="RefSeq" id="WP_344425408.1">
    <property type="nucleotide sequence ID" value="NZ_BAAAQK010000025.1"/>
</dbReference>
<keyword evidence="3" id="KW-1185">Reference proteome</keyword>
<name>A0ABN2NKH4_9PSEU</name>
<evidence type="ECO:0000256" key="1">
    <source>
        <dbReference type="SAM" id="MobiDB-lite"/>
    </source>
</evidence>
<accession>A0ABN2NKH4</accession>
<evidence type="ECO:0000313" key="2">
    <source>
        <dbReference type="EMBL" id="GAA1873284.1"/>
    </source>
</evidence>
<sequence length="221" mass="24351">MGFFDEAVPDGVLEPPLLRARQRDQRYQPPRDWVLPAVLPWGRRLAEGSATVIALDHVECWPEGATLQLRAMMRDGWDGASGPPALRHPRADGWHVGLEFADGRRVVHLDGSHRGPQVREVPPDEPLLVMGAGSSWGPYFRTLSLYLTPLPAGPWKLVTQWRERGIEETVVPLDGDAVRERAAEAIEVWTDLPEAPPSASTVTGGGTSVSARPAVRRERPD</sequence>